<gene>
    <name evidence="2" type="ORF">TRFO_03772</name>
</gene>
<dbReference type="SUPFAM" id="SSF53300">
    <property type="entry name" value="vWA-like"/>
    <property type="match status" value="1"/>
</dbReference>
<dbReference type="RefSeq" id="XP_068365266.1">
    <property type="nucleotide sequence ID" value="XM_068491509.1"/>
</dbReference>
<dbReference type="PANTHER" id="PTHR45737:SF6">
    <property type="entry name" value="VON WILLEBRAND FACTOR A DOMAIN-CONTAINING PROTEIN 5A"/>
    <property type="match status" value="1"/>
</dbReference>
<dbReference type="PROSITE" id="PS50234">
    <property type="entry name" value="VWFA"/>
    <property type="match status" value="1"/>
</dbReference>
<evidence type="ECO:0000313" key="3">
    <source>
        <dbReference type="Proteomes" id="UP000179807"/>
    </source>
</evidence>
<reference evidence="2" key="1">
    <citation type="submission" date="2016-10" db="EMBL/GenBank/DDBJ databases">
        <authorList>
            <person name="Benchimol M."/>
            <person name="Almeida L.G."/>
            <person name="Vasconcelos A.T."/>
            <person name="Perreira-Neves A."/>
            <person name="Rosa I.A."/>
            <person name="Tasca T."/>
            <person name="Bogo M.R."/>
            <person name="de Souza W."/>
        </authorList>
    </citation>
    <scope>NUCLEOTIDE SEQUENCE [LARGE SCALE GENOMIC DNA]</scope>
    <source>
        <strain evidence="2">K</strain>
    </source>
</reference>
<proteinExistence type="predicted"/>
<name>A0A1J4KLW9_9EUKA</name>
<keyword evidence="3" id="KW-1185">Reference proteome</keyword>
<organism evidence="2 3">
    <name type="scientific">Tritrichomonas foetus</name>
    <dbReference type="NCBI Taxonomy" id="1144522"/>
    <lineage>
        <taxon>Eukaryota</taxon>
        <taxon>Metamonada</taxon>
        <taxon>Parabasalia</taxon>
        <taxon>Tritrichomonadida</taxon>
        <taxon>Tritrichomonadidae</taxon>
        <taxon>Tritrichomonas</taxon>
    </lineage>
</organism>
<dbReference type="OrthoDB" id="1729737at2759"/>
<sequence length="612" mass="71507">MIRWHFHKKNVSPESLTFIGDIYFSIIHGLVICKFAGMESCFTSLEIEVNACNFFRMDEVELKYNSTESSNEVHYFLEKKENDFCDSIFEIHPKNDNVQISEPKTFNISGQEQTNRKINNKNHIENRMQISNFFSRKNENSILCNFQEVPAKTPFELIFRITYEYFSNENNSIKFFLPCSDHFSLKIFNGSDNKIMFANFLNNTIKFDRDCEILSIEKKCEISTNSNTIFQKQKKYEDLILFYDKEFDNFSSFIFGDQNIYRFNNLTYSDINSNVLSKSENRFPINEYILLSDCSGSVLGKTMTILKKVTSSIINKLPQNGFFNVLRFGYTFQSLFEESVEITKFNIDYALRKVGEMRADLGKTNLVDPLLYSMKNNKNMTQKYHKIIILITDGKKDDLTEKSKIFKIIKNMAQNGNQIFTIGIGCTASKQNLIEISELGNGKSAFINKLTDVEFTADQIIKEILSTKWLSNILIKTSRKSEKYLNSSDSSLYLPDKLFERKINYFITKEKTQNRIAKISNSGVNSDIDDSTFSGFDESGNEKHFSIKHNFFISQFPIHNFFNFFEQKVRSRNHIDLNDFQKDIQVKNFVQKPSKFTKENRHYHSFSVKVRI</sequence>
<comment type="caution">
    <text evidence="2">The sequence shown here is derived from an EMBL/GenBank/DDBJ whole genome shotgun (WGS) entry which is preliminary data.</text>
</comment>
<dbReference type="GeneID" id="94826213"/>
<evidence type="ECO:0000259" key="1">
    <source>
        <dbReference type="PROSITE" id="PS50234"/>
    </source>
</evidence>
<dbReference type="SMART" id="SM00327">
    <property type="entry name" value="VWA"/>
    <property type="match status" value="1"/>
</dbReference>
<dbReference type="Pfam" id="PF13768">
    <property type="entry name" value="VWA_3"/>
    <property type="match status" value="1"/>
</dbReference>
<dbReference type="InterPro" id="IPR002035">
    <property type="entry name" value="VWF_A"/>
</dbReference>
<accession>A0A1J4KLW9</accession>
<dbReference type="VEuPathDB" id="TrichDB:TRFO_03772"/>
<dbReference type="AlphaFoldDB" id="A0A1J4KLW9"/>
<dbReference type="Proteomes" id="UP000179807">
    <property type="component" value="Unassembled WGS sequence"/>
</dbReference>
<dbReference type="Gene3D" id="3.40.50.410">
    <property type="entry name" value="von Willebrand factor, type A domain"/>
    <property type="match status" value="1"/>
</dbReference>
<feature type="domain" description="VWFA" evidence="1">
    <location>
        <begin position="287"/>
        <end position="464"/>
    </location>
</feature>
<evidence type="ECO:0000313" key="2">
    <source>
        <dbReference type="EMBL" id="OHT12130.1"/>
    </source>
</evidence>
<dbReference type="InterPro" id="IPR036465">
    <property type="entry name" value="vWFA_dom_sf"/>
</dbReference>
<dbReference type="PANTHER" id="PTHR45737">
    <property type="entry name" value="VON WILLEBRAND FACTOR A DOMAIN-CONTAINING PROTEIN 5A"/>
    <property type="match status" value="1"/>
</dbReference>
<protein>
    <recommendedName>
        <fullName evidence="1">VWFA domain-containing protein</fullName>
    </recommendedName>
</protein>
<dbReference type="EMBL" id="MLAK01000571">
    <property type="protein sequence ID" value="OHT12130.1"/>
    <property type="molecule type" value="Genomic_DNA"/>
</dbReference>